<dbReference type="Pfam" id="PF02747">
    <property type="entry name" value="PCNA_C"/>
    <property type="match status" value="1"/>
</dbReference>
<keyword evidence="3" id="KW-1185">Reference proteome</keyword>
<dbReference type="GO" id="GO:0003677">
    <property type="term" value="F:DNA binding"/>
    <property type="evidence" value="ECO:0007669"/>
    <property type="project" value="InterPro"/>
</dbReference>
<dbReference type="InterPro" id="IPR046938">
    <property type="entry name" value="DNA_clamp_sf"/>
</dbReference>
<dbReference type="InterPro" id="IPR022649">
    <property type="entry name" value="Pr_cel_nuc_antig_C"/>
</dbReference>
<name>A0A9N9K6J8_9GLOM</name>
<dbReference type="GO" id="GO:0006272">
    <property type="term" value="P:leading strand elongation"/>
    <property type="evidence" value="ECO:0007669"/>
    <property type="project" value="TreeGrafter"/>
</dbReference>
<dbReference type="NCBIfam" id="TIGR00590">
    <property type="entry name" value="pcna"/>
    <property type="match status" value="1"/>
</dbReference>
<dbReference type="AlphaFoldDB" id="A0A9N9K6J8"/>
<evidence type="ECO:0000313" key="2">
    <source>
        <dbReference type="EMBL" id="CAG8814267.1"/>
    </source>
</evidence>
<dbReference type="PRINTS" id="PR00339">
    <property type="entry name" value="PCNACYCLIN"/>
</dbReference>
<dbReference type="GO" id="GO:0006275">
    <property type="term" value="P:regulation of DNA replication"/>
    <property type="evidence" value="ECO:0007669"/>
    <property type="project" value="InterPro"/>
</dbReference>
<evidence type="ECO:0000259" key="1">
    <source>
        <dbReference type="Pfam" id="PF02747"/>
    </source>
</evidence>
<sequence length="170" mass="19239">IDQDSLDIINIEFKGSANGYNCNYDLKLLDLEQDHLSIPELDYATIIMLPSTEFKKICQDLMVTGGDSMVITVKKNEKMARFTSVGDFGTCNIELEPRDLNDPDGPIMINAGDDINMSFSLKYLCMFTKATVLSEHVSVYFSDRMPVLVEYKTGSSYVRYYLAPKIEDDE</sequence>
<dbReference type="Gene3D" id="3.70.10.10">
    <property type="match status" value="1"/>
</dbReference>
<gene>
    <name evidence="2" type="ORF">DERYTH_LOCUS25932</name>
</gene>
<reference evidence="2" key="1">
    <citation type="submission" date="2021-06" db="EMBL/GenBank/DDBJ databases">
        <authorList>
            <person name="Kallberg Y."/>
            <person name="Tangrot J."/>
            <person name="Rosling A."/>
        </authorList>
    </citation>
    <scope>NUCLEOTIDE SEQUENCE</scope>
    <source>
        <strain evidence="2">MA453B</strain>
    </source>
</reference>
<dbReference type="SUPFAM" id="SSF55979">
    <property type="entry name" value="DNA clamp"/>
    <property type="match status" value="1"/>
</dbReference>
<dbReference type="EMBL" id="CAJVPY010051125">
    <property type="protein sequence ID" value="CAG8814267.1"/>
    <property type="molecule type" value="Genomic_DNA"/>
</dbReference>
<organism evidence="2 3">
    <name type="scientific">Dentiscutata erythropus</name>
    <dbReference type="NCBI Taxonomy" id="1348616"/>
    <lineage>
        <taxon>Eukaryota</taxon>
        <taxon>Fungi</taxon>
        <taxon>Fungi incertae sedis</taxon>
        <taxon>Mucoromycota</taxon>
        <taxon>Glomeromycotina</taxon>
        <taxon>Glomeromycetes</taxon>
        <taxon>Diversisporales</taxon>
        <taxon>Gigasporaceae</taxon>
        <taxon>Dentiscutata</taxon>
    </lineage>
</organism>
<dbReference type="PANTHER" id="PTHR11352">
    <property type="entry name" value="PROLIFERATING CELL NUCLEAR ANTIGEN"/>
    <property type="match status" value="1"/>
</dbReference>
<feature type="domain" description="Proliferating cell nuclear antigen PCNA C-terminal" evidence="1">
    <location>
        <begin position="38"/>
        <end position="165"/>
    </location>
</feature>
<dbReference type="InterPro" id="IPR000730">
    <property type="entry name" value="Pr_cel_nuc_antig"/>
</dbReference>
<dbReference type="CDD" id="cd00577">
    <property type="entry name" value="PCNA"/>
    <property type="match status" value="1"/>
</dbReference>
<protein>
    <submittedName>
        <fullName evidence="2">24054_t:CDS:1</fullName>
    </submittedName>
</protein>
<dbReference type="GO" id="GO:0030337">
    <property type="term" value="F:DNA polymerase processivity factor activity"/>
    <property type="evidence" value="ECO:0007669"/>
    <property type="project" value="InterPro"/>
</dbReference>
<evidence type="ECO:0000313" key="3">
    <source>
        <dbReference type="Proteomes" id="UP000789405"/>
    </source>
</evidence>
<accession>A0A9N9K6J8</accession>
<dbReference type="GO" id="GO:0019985">
    <property type="term" value="P:translesion synthesis"/>
    <property type="evidence" value="ECO:0007669"/>
    <property type="project" value="TreeGrafter"/>
</dbReference>
<proteinExistence type="predicted"/>
<dbReference type="PANTHER" id="PTHR11352:SF0">
    <property type="entry name" value="PROLIFERATING CELL NUCLEAR ANTIGEN"/>
    <property type="match status" value="1"/>
</dbReference>
<dbReference type="OrthoDB" id="534348at2759"/>
<dbReference type="GO" id="GO:0043626">
    <property type="term" value="C:PCNA complex"/>
    <property type="evidence" value="ECO:0007669"/>
    <property type="project" value="TreeGrafter"/>
</dbReference>
<comment type="caution">
    <text evidence="2">The sequence shown here is derived from an EMBL/GenBank/DDBJ whole genome shotgun (WGS) entry which is preliminary data.</text>
</comment>
<feature type="non-terminal residue" evidence="2">
    <location>
        <position position="1"/>
    </location>
</feature>
<dbReference type="GO" id="GO:0006298">
    <property type="term" value="P:mismatch repair"/>
    <property type="evidence" value="ECO:0007669"/>
    <property type="project" value="TreeGrafter"/>
</dbReference>
<dbReference type="Proteomes" id="UP000789405">
    <property type="component" value="Unassembled WGS sequence"/>
</dbReference>